<dbReference type="GO" id="GO:0005886">
    <property type="term" value="C:plasma membrane"/>
    <property type="evidence" value="ECO:0007669"/>
    <property type="project" value="TreeGrafter"/>
</dbReference>
<dbReference type="AlphaFoldDB" id="A0A8T0K3J9"/>
<organism evidence="2 3">
    <name type="scientific">Phaseolus angularis</name>
    <name type="common">Azuki bean</name>
    <name type="synonym">Vigna angularis</name>
    <dbReference type="NCBI Taxonomy" id="3914"/>
    <lineage>
        <taxon>Eukaryota</taxon>
        <taxon>Viridiplantae</taxon>
        <taxon>Streptophyta</taxon>
        <taxon>Embryophyta</taxon>
        <taxon>Tracheophyta</taxon>
        <taxon>Spermatophyta</taxon>
        <taxon>Magnoliopsida</taxon>
        <taxon>eudicotyledons</taxon>
        <taxon>Gunneridae</taxon>
        <taxon>Pentapetalae</taxon>
        <taxon>rosids</taxon>
        <taxon>fabids</taxon>
        <taxon>Fabales</taxon>
        <taxon>Fabaceae</taxon>
        <taxon>Papilionoideae</taxon>
        <taxon>50 kb inversion clade</taxon>
        <taxon>NPAAA clade</taxon>
        <taxon>indigoferoid/millettioid clade</taxon>
        <taxon>Phaseoleae</taxon>
        <taxon>Vigna</taxon>
    </lineage>
</organism>
<dbReference type="PANTHER" id="PTHR24093">
    <property type="entry name" value="CATION TRANSPORTING ATPASE"/>
    <property type="match status" value="1"/>
</dbReference>
<dbReference type="EMBL" id="JABFOF010000007">
    <property type="protein sequence ID" value="KAG2391548.1"/>
    <property type="molecule type" value="Genomic_DNA"/>
</dbReference>
<dbReference type="Proteomes" id="UP000743370">
    <property type="component" value="Unassembled WGS sequence"/>
</dbReference>
<dbReference type="InterPro" id="IPR008250">
    <property type="entry name" value="ATPase_P-typ_transduc_dom_A_sf"/>
</dbReference>
<keyword evidence="1" id="KW-0460">Magnesium</keyword>
<dbReference type="Gene3D" id="2.70.150.10">
    <property type="entry name" value="Calcium-transporting ATPase, cytoplasmic transduction domain A"/>
    <property type="match status" value="1"/>
</dbReference>
<dbReference type="GO" id="GO:0005388">
    <property type="term" value="F:P-type calcium transporter activity"/>
    <property type="evidence" value="ECO:0007669"/>
    <property type="project" value="TreeGrafter"/>
</dbReference>
<dbReference type="PANTHER" id="PTHR24093:SF455">
    <property type="entry name" value="CALCIUM-TRANSPORTING ATPASE 12, PLASMA MEMBRANE-TYPE"/>
    <property type="match status" value="1"/>
</dbReference>
<comment type="caution">
    <text evidence="2">The sequence shown here is derived from an EMBL/GenBank/DDBJ whole genome shotgun (WGS) entry which is preliminary data.</text>
</comment>
<sequence length="198" mass="22206">MTSATGVNGDCWFNMGRVVDCCSFVSHKWTAALSFHMGVALPLFVTSSMTEAKVVDCLERCIDTVRRSVDLAVDLVFHLHPKAAKAKTDVRYPFGLQRVSDIRRRMSSFSGSKKNKVVVEEEEDRVIRRQCQREHGVANDGLFLSSHSFLVDESSLTGESDHVEIEPSRSPFLLSSVKLVDGYAQMLVKSEPTQHWVK</sequence>
<dbReference type="SUPFAM" id="SSF81653">
    <property type="entry name" value="Calcium ATPase, transduction domain A"/>
    <property type="match status" value="1"/>
</dbReference>
<proteinExistence type="predicted"/>
<name>A0A8T0K3J9_PHAAN</name>
<evidence type="ECO:0000256" key="1">
    <source>
        <dbReference type="ARBA" id="ARBA00022842"/>
    </source>
</evidence>
<reference evidence="2 3" key="1">
    <citation type="submission" date="2020-05" db="EMBL/GenBank/DDBJ databases">
        <title>Vigna angularis (adzuki bean) Var. LongXiaoDou No. 4 denovo assembly.</title>
        <authorList>
            <person name="Xiang H."/>
        </authorList>
    </citation>
    <scope>NUCLEOTIDE SEQUENCE [LARGE SCALE GENOMIC DNA]</scope>
    <source>
        <tissue evidence="2">Leaf</tissue>
    </source>
</reference>
<accession>A0A8T0K3J9</accession>
<evidence type="ECO:0000313" key="3">
    <source>
        <dbReference type="Proteomes" id="UP000743370"/>
    </source>
</evidence>
<gene>
    <name evidence="2" type="ORF">HKW66_Vig0126910</name>
</gene>
<protein>
    <submittedName>
        <fullName evidence="2">Calcium-transporting ATPase</fullName>
    </submittedName>
</protein>
<evidence type="ECO:0000313" key="2">
    <source>
        <dbReference type="EMBL" id="KAG2391548.1"/>
    </source>
</evidence>